<dbReference type="AlphaFoldDB" id="A0AAJ6NU88"/>
<dbReference type="RefSeq" id="WP_281483950.1">
    <property type="nucleotide sequence ID" value="NZ_CP124543.1"/>
</dbReference>
<sequence length="53" mass="6019">MFYTINTVAALNCINYRLQAIAAKFRIGNYCAADEAFDILQKEPTDCIDNFHS</sequence>
<reference evidence="1 2" key="1">
    <citation type="journal article" date="2023" name="Limnol Oceanogr Lett">
        <title>Environmental adaptations by the intertidal Antarctic cyanobacterium Halotia branconii CENA392 as revealed using long-read genome sequencing.</title>
        <authorList>
            <person name="Dextro R.B."/>
            <person name="Delbaje E."/>
            <person name="Freitas P.N.N."/>
            <person name="Geraldes V."/>
            <person name="Pinto E."/>
            <person name="Long P.F."/>
            <person name="Fiore M.F."/>
        </authorList>
    </citation>
    <scope>NUCLEOTIDE SEQUENCE [LARGE SCALE GENOMIC DNA]</scope>
    <source>
        <strain evidence="1 2">CENA392</strain>
    </source>
</reference>
<gene>
    <name evidence="1" type="ORF">QI031_04135</name>
</gene>
<dbReference type="KEGG" id="hbq:QI031_04135"/>
<name>A0AAJ6NU88_9CYAN</name>
<organism evidence="1 2">
    <name type="scientific">Halotia branconii CENA392</name>
    <dbReference type="NCBI Taxonomy" id="1539056"/>
    <lineage>
        <taxon>Bacteria</taxon>
        <taxon>Bacillati</taxon>
        <taxon>Cyanobacteriota</taxon>
        <taxon>Cyanophyceae</taxon>
        <taxon>Nostocales</taxon>
        <taxon>Nodulariaceae</taxon>
        <taxon>Halotia</taxon>
    </lineage>
</organism>
<keyword evidence="2" id="KW-1185">Reference proteome</keyword>
<dbReference type="EMBL" id="CP124543">
    <property type="protein sequence ID" value="WGV26705.1"/>
    <property type="molecule type" value="Genomic_DNA"/>
</dbReference>
<accession>A0AAJ6NU88</accession>
<evidence type="ECO:0000313" key="2">
    <source>
        <dbReference type="Proteomes" id="UP001223520"/>
    </source>
</evidence>
<evidence type="ECO:0000313" key="1">
    <source>
        <dbReference type="EMBL" id="WGV26705.1"/>
    </source>
</evidence>
<dbReference type="Proteomes" id="UP001223520">
    <property type="component" value="Chromosome"/>
</dbReference>
<proteinExistence type="predicted"/>
<protein>
    <submittedName>
        <fullName evidence="1">Uncharacterized protein</fullName>
    </submittedName>
</protein>